<evidence type="ECO:0000256" key="3">
    <source>
        <dbReference type="ARBA" id="ARBA00022692"/>
    </source>
</evidence>
<evidence type="ECO:0000256" key="1">
    <source>
        <dbReference type="ARBA" id="ARBA00004370"/>
    </source>
</evidence>
<evidence type="ECO:0000256" key="5">
    <source>
        <dbReference type="ARBA" id="ARBA00022989"/>
    </source>
</evidence>
<dbReference type="EMBL" id="AP027081">
    <property type="protein sequence ID" value="BDU75277.1"/>
    <property type="molecule type" value="Genomic_DNA"/>
</dbReference>
<sequence length="63" mass="6996">MISTIKHQAKELLSELKRVDWPGKQKVLSAATSVAIVSTFVGLFLWAADKAISWGMTFILPQH</sequence>
<dbReference type="Pfam" id="PF00584">
    <property type="entry name" value="SecE"/>
    <property type="match status" value="1"/>
</dbReference>
<dbReference type="GO" id="GO:0043952">
    <property type="term" value="P:protein transport by the Sec complex"/>
    <property type="evidence" value="ECO:0007669"/>
    <property type="project" value="UniProtKB-UniRule"/>
</dbReference>
<comment type="similarity">
    <text evidence="8">Belongs to the SecE/SEC61-gamma family.</text>
</comment>
<evidence type="ECO:0000256" key="7">
    <source>
        <dbReference type="ARBA" id="ARBA00023136"/>
    </source>
</evidence>
<dbReference type="InterPro" id="IPR005807">
    <property type="entry name" value="SecE_bac"/>
</dbReference>
<evidence type="ECO:0000256" key="4">
    <source>
        <dbReference type="ARBA" id="ARBA00022927"/>
    </source>
</evidence>
<dbReference type="Proteomes" id="UP001228113">
    <property type="component" value="Chromosome"/>
</dbReference>
<evidence type="ECO:0000313" key="9">
    <source>
        <dbReference type="EMBL" id="BDU75277.1"/>
    </source>
</evidence>
<dbReference type="Gene3D" id="1.20.5.1030">
    <property type="entry name" value="Preprotein translocase secy subunit"/>
    <property type="match status" value="1"/>
</dbReference>
<keyword evidence="2 8" id="KW-0813">Transport</keyword>
<protein>
    <recommendedName>
        <fullName evidence="8">Protein translocase subunit SecE</fullName>
    </recommendedName>
</protein>
<dbReference type="GO" id="GO:0006605">
    <property type="term" value="P:protein targeting"/>
    <property type="evidence" value="ECO:0007669"/>
    <property type="project" value="UniProtKB-UniRule"/>
</dbReference>
<comment type="subunit">
    <text evidence="8">Component of the Sec protein translocase complex. Heterotrimer consisting of SecY, SecE and SecG subunits. The heterotrimers can form oligomers, although 1 heterotrimer is thought to be able to translocate proteins. Interacts with the ribosome. Interacts with SecDF, and other proteins may be involved. Interacts with SecA.</text>
</comment>
<keyword evidence="6 8" id="KW-0811">Translocation</keyword>
<keyword evidence="5 8" id="KW-1133">Transmembrane helix</keyword>
<dbReference type="GO" id="GO:0009306">
    <property type="term" value="P:protein secretion"/>
    <property type="evidence" value="ECO:0007669"/>
    <property type="project" value="UniProtKB-UniRule"/>
</dbReference>
<dbReference type="GO" id="GO:0008320">
    <property type="term" value="F:protein transmembrane transporter activity"/>
    <property type="evidence" value="ECO:0007669"/>
    <property type="project" value="UniProtKB-UniRule"/>
</dbReference>
<dbReference type="GO" id="GO:0005886">
    <property type="term" value="C:plasma membrane"/>
    <property type="evidence" value="ECO:0007669"/>
    <property type="project" value="UniProtKB-SubCell"/>
</dbReference>
<dbReference type="InterPro" id="IPR001901">
    <property type="entry name" value="Translocase_SecE/Sec61-g"/>
</dbReference>
<dbReference type="NCBIfam" id="TIGR00964">
    <property type="entry name" value="secE_bact"/>
    <property type="match status" value="1"/>
</dbReference>
<accession>A0AA48KCE8</accession>
<dbReference type="HAMAP" id="MF_00422">
    <property type="entry name" value="SecE"/>
    <property type="match status" value="1"/>
</dbReference>
<proteinExistence type="inferred from homology"/>
<comment type="function">
    <text evidence="8">Essential subunit of the Sec protein translocation channel SecYEG. Clamps together the 2 halves of SecY. May contact the channel plug during translocation.</text>
</comment>
<feature type="transmembrane region" description="Helical" evidence="8">
    <location>
        <begin position="27"/>
        <end position="48"/>
    </location>
</feature>
<evidence type="ECO:0000256" key="6">
    <source>
        <dbReference type="ARBA" id="ARBA00023010"/>
    </source>
</evidence>
<dbReference type="RefSeq" id="WP_243330171.1">
    <property type="nucleotide sequence ID" value="NZ_AP027081.1"/>
</dbReference>
<dbReference type="GO" id="GO:0065002">
    <property type="term" value="P:intracellular protein transmembrane transport"/>
    <property type="evidence" value="ECO:0007669"/>
    <property type="project" value="UniProtKB-UniRule"/>
</dbReference>
<keyword evidence="10" id="KW-1185">Reference proteome</keyword>
<dbReference type="KEGG" id="msea:METESE_02350"/>
<reference evidence="9" key="1">
    <citation type="journal article" date="2023" name="Int. J. Syst. Evol. Microbiol.">
        <title>Mesoterricola silvestris gen. nov., sp. nov., Mesoterricola sediminis sp. nov., Geothrix oryzae sp. nov., Geothrix edaphica sp. nov., Geothrix rubra sp. nov., and Geothrix limicola sp. nov., six novel members of Acidobacteriota isolated from soils.</title>
        <authorList>
            <person name="Itoh H."/>
            <person name="Sugisawa Y."/>
            <person name="Mise K."/>
            <person name="Xu Z."/>
            <person name="Kuniyasu M."/>
            <person name="Ushijima N."/>
            <person name="Kawano K."/>
            <person name="Kobayashi E."/>
            <person name="Shiratori Y."/>
            <person name="Masuda Y."/>
            <person name="Senoo K."/>
        </authorList>
    </citation>
    <scope>NUCLEOTIDE SEQUENCE</scope>
    <source>
        <strain evidence="9">W786</strain>
    </source>
</reference>
<evidence type="ECO:0000313" key="10">
    <source>
        <dbReference type="Proteomes" id="UP001228113"/>
    </source>
</evidence>
<evidence type="ECO:0000256" key="2">
    <source>
        <dbReference type="ARBA" id="ARBA00022448"/>
    </source>
</evidence>
<dbReference type="AlphaFoldDB" id="A0AA48KCE8"/>
<gene>
    <name evidence="8" type="primary">secE</name>
    <name evidence="9" type="ORF">METESE_02350</name>
</gene>
<name>A0AA48KCE8_9BACT</name>
<organism evidence="9 10">
    <name type="scientific">Mesoterricola sediminis</name>
    <dbReference type="NCBI Taxonomy" id="2927980"/>
    <lineage>
        <taxon>Bacteria</taxon>
        <taxon>Pseudomonadati</taxon>
        <taxon>Acidobacteriota</taxon>
        <taxon>Holophagae</taxon>
        <taxon>Holophagales</taxon>
        <taxon>Holophagaceae</taxon>
        <taxon>Mesoterricola</taxon>
    </lineage>
</organism>
<keyword evidence="8" id="KW-1003">Cell membrane</keyword>
<dbReference type="InterPro" id="IPR038379">
    <property type="entry name" value="SecE_sf"/>
</dbReference>
<evidence type="ECO:0000256" key="8">
    <source>
        <dbReference type="HAMAP-Rule" id="MF_00422"/>
    </source>
</evidence>
<keyword evidence="3 8" id="KW-0812">Transmembrane</keyword>
<comment type="subcellular location">
    <subcellularLocation>
        <location evidence="8">Cell membrane</location>
        <topology evidence="8">Single-pass membrane protein</topology>
    </subcellularLocation>
    <subcellularLocation>
        <location evidence="1">Membrane</location>
    </subcellularLocation>
</comment>
<keyword evidence="4 8" id="KW-0653">Protein transport</keyword>
<keyword evidence="7 8" id="KW-0472">Membrane</keyword>